<evidence type="ECO:0000313" key="2">
    <source>
        <dbReference type="Proteomes" id="UP000254512"/>
    </source>
</evidence>
<dbReference type="KEGG" id="gho:AL542_17485"/>
<dbReference type="AlphaFoldDB" id="A0A377HNP5"/>
<dbReference type="RefSeq" id="WP_005505611.1">
    <property type="nucleotide sequence ID" value="NZ_CABMOB010000001.1"/>
</dbReference>
<name>A0A377HNP5_GRIHO</name>
<dbReference type="InterPro" id="IPR021308">
    <property type="entry name" value="GfcB"/>
</dbReference>
<dbReference type="GeneID" id="58897751"/>
<dbReference type="PROSITE" id="PS51257">
    <property type="entry name" value="PROKAR_LIPOPROTEIN"/>
    <property type="match status" value="1"/>
</dbReference>
<proteinExistence type="predicted"/>
<gene>
    <name evidence="1" type="primary">gfcB_2</name>
    <name evidence="1" type="ORF">NCTC11645_01708</name>
</gene>
<dbReference type="InterPro" id="IPR023373">
    <property type="entry name" value="YmcC_sf"/>
</dbReference>
<evidence type="ECO:0000313" key="1">
    <source>
        <dbReference type="EMBL" id="STO57322.1"/>
    </source>
</evidence>
<reference evidence="1 2" key="1">
    <citation type="submission" date="2018-06" db="EMBL/GenBank/DDBJ databases">
        <authorList>
            <consortium name="Pathogen Informatics"/>
            <person name="Doyle S."/>
        </authorList>
    </citation>
    <scope>NUCLEOTIDE SEQUENCE [LARGE SCALE GENOMIC DNA]</scope>
    <source>
        <strain evidence="1 2">NCTC11645</strain>
    </source>
</reference>
<dbReference type="Pfam" id="PF11102">
    <property type="entry name" value="YjbF"/>
    <property type="match status" value="1"/>
</dbReference>
<dbReference type="STRING" id="673.AL542_17485"/>
<dbReference type="SUPFAM" id="SSF159270">
    <property type="entry name" value="YmcC-like"/>
    <property type="match status" value="1"/>
</dbReference>
<dbReference type="EMBL" id="UGHD01000002">
    <property type="protein sequence ID" value="STO57322.1"/>
    <property type="molecule type" value="Genomic_DNA"/>
</dbReference>
<dbReference type="Proteomes" id="UP000254512">
    <property type="component" value="Unassembled WGS sequence"/>
</dbReference>
<sequence>MKNLIKILSVTSFLCIVLSLTGCSQKFEAVRDTISLAFWGNEDIVLPADKVDNLPYASLYAKTAQGSQAFLVLGYAIPSTSNSAPDPRNVTLKWLSATNEMIVTEHGRIIKTVNLNGSNLLASYSYQADPLALGLLNDETNTTWTRAIDWQPGNHSGFIVESRFERQGMRTLIVNGKSVHALHFLEYVYMPELDMSFTNAFWLHPETGNVIASVQTPAPGMPSIALTILKPYSGTTPQ</sequence>
<organism evidence="1 2">
    <name type="scientific">Grimontia hollisae</name>
    <name type="common">Vibrio hollisae</name>
    <dbReference type="NCBI Taxonomy" id="673"/>
    <lineage>
        <taxon>Bacteria</taxon>
        <taxon>Pseudomonadati</taxon>
        <taxon>Pseudomonadota</taxon>
        <taxon>Gammaproteobacteria</taxon>
        <taxon>Vibrionales</taxon>
        <taxon>Vibrionaceae</taxon>
        <taxon>Grimontia</taxon>
    </lineage>
</organism>
<accession>A0A377HNP5</accession>
<dbReference type="Gene3D" id="2.40.360.10">
    <property type="entry name" value="YmcC-like"/>
    <property type="match status" value="1"/>
</dbReference>
<protein>
    <submittedName>
        <fullName evidence="1">Group 4 capsule protein B homolog</fullName>
    </submittedName>
</protein>